<accession>A0A2J6NL68</accession>
<evidence type="ECO:0000313" key="4">
    <source>
        <dbReference type="EMBL" id="PMB82078.1"/>
    </source>
</evidence>
<dbReference type="InterPro" id="IPR006504">
    <property type="entry name" value="Tscrpt_reg_Spx/MgsR"/>
</dbReference>
<dbReference type="RefSeq" id="WP_104689201.1">
    <property type="nucleotide sequence ID" value="NZ_JBKTHY010000011.1"/>
</dbReference>
<sequence>MITIYTSHNSNSSRKAKAWLRKYQIPFVEQNVFVKPPSYQAFKQILSRTENGTVDIISTRSKAYHQLQAVLNDELSLRQLYDLVSKHPGLLRQPLIIDDRRLQIGYNIDDIRQFLPRKIRRLELIAAQRKTDAA</sequence>
<proteinExistence type="inferred from homology"/>
<organism evidence="4 5">
    <name type="scientific">Limosilactobacillus pontis</name>
    <dbReference type="NCBI Taxonomy" id="35787"/>
    <lineage>
        <taxon>Bacteria</taxon>
        <taxon>Bacillati</taxon>
        <taxon>Bacillota</taxon>
        <taxon>Bacilli</taxon>
        <taxon>Lactobacillales</taxon>
        <taxon>Lactobacillaceae</taxon>
        <taxon>Limosilactobacillus</taxon>
    </lineage>
</organism>
<reference evidence="4 5" key="1">
    <citation type="submission" date="2017-09" db="EMBL/GenBank/DDBJ databases">
        <title>Bacterial strain isolated from the female urinary microbiota.</title>
        <authorList>
            <person name="Thomas-White K."/>
            <person name="Kumar N."/>
            <person name="Forster S."/>
            <person name="Putonti C."/>
            <person name="Lawley T."/>
            <person name="Wolfe A.J."/>
        </authorList>
    </citation>
    <scope>NUCLEOTIDE SEQUENCE [LARGE SCALE GENOMIC DNA]</scope>
    <source>
        <strain evidence="4 5">UMB0683</strain>
    </source>
</reference>
<name>A0A2J6NL68_9LACO</name>
<comment type="caution">
    <text evidence="4">The sequence shown here is derived from an EMBL/GenBank/DDBJ whole genome shotgun (WGS) entry which is preliminary data.</text>
</comment>
<dbReference type="SUPFAM" id="SSF52833">
    <property type="entry name" value="Thioredoxin-like"/>
    <property type="match status" value="1"/>
</dbReference>
<keyword evidence="1" id="KW-1015">Disulfide bond</keyword>
<dbReference type="InterPro" id="IPR036249">
    <property type="entry name" value="Thioredoxin-like_sf"/>
</dbReference>
<dbReference type="Gene3D" id="3.40.30.10">
    <property type="entry name" value="Glutaredoxin"/>
    <property type="match status" value="1"/>
</dbReference>
<dbReference type="Pfam" id="PF03960">
    <property type="entry name" value="ArsC"/>
    <property type="match status" value="1"/>
</dbReference>
<dbReference type="OrthoDB" id="9794155at2"/>
<dbReference type="NCBIfam" id="TIGR01617">
    <property type="entry name" value="arsC_related"/>
    <property type="match status" value="1"/>
</dbReference>
<dbReference type="PANTHER" id="PTHR30041">
    <property type="entry name" value="ARSENATE REDUCTASE"/>
    <property type="match status" value="1"/>
</dbReference>
<evidence type="ECO:0000313" key="5">
    <source>
        <dbReference type="Proteomes" id="UP000239920"/>
    </source>
</evidence>
<evidence type="ECO:0000256" key="3">
    <source>
        <dbReference type="PROSITE-ProRule" id="PRU01282"/>
    </source>
</evidence>
<dbReference type="NCBIfam" id="NF002459">
    <property type="entry name" value="PRK01655.1"/>
    <property type="match status" value="1"/>
</dbReference>
<evidence type="ECO:0000256" key="1">
    <source>
        <dbReference type="ARBA" id="ARBA00023157"/>
    </source>
</evidence>
<dbReference type="CDD" id="cd03032">
    <property type="entry name" value="ArsC_Spx"/>
    <property type="match status" value="1"/>
</dbReference>
<dbReference type="PROSITE" id="PS51353">
    <property type="entry name" value="ARSC"/>
    <property type="match status" value="1"/>
</dbReference>
<dbReference type="PANTHER" id="PTHR30041:SF7">
    <property type="entry name" value="GLOBAL TRANSCRIPTIONAL REGULATOR SPX"/>
    <property type="match status" value="1"/>
</dbReference>
<comment type="similarity">
    <text evidence="3">Belongs to the ArsC family.</text>
</comment>
<dbReference type="Proteomes" id="UP000239920">
    <property type="component" value="Unassembled WGS sequence"/>
</dbReference>
<keyword evidence="2" id="KW-0676">Redox-active center</keyword>
<dbReference type="AlphaFoldDB" id="A0A2J6NL68"/>
<evidence type="ECO:0000256" key="2">
    <source>
        <dbReference type="ARBA" id="ARBA00023284"/>
    </source>
</evidence>
<gene>
    <name evidence="4" type="ORF">CK797_07820</name>
</gene>
<dbReference type="InterPro" id="IPR006660">
    <property type="entry name" value="Arsenate_reductase-like"/>
</dbReference>
<protein>
    <submittedName>
        <fullName evidence="4">Transcriptional regulator Spx</fullName>
    </submittedName>
</protein>
<dbReference type="EMBL" id="PNFV01000010">
    <property type="protein sequence ID" value="PMB82078.1"/>
    <property type="molecule type" value="Genomic_DNA"/>
</dbReference>